<comment type="caution">
    <text evidence="5">The sequence shown here is derived from an EMBL/GenBank/DDBJ whole genome shotgun (WGS) entry which is preliminary data.</text>
</comment>
<feature type="compositionally biased region" description="Basic and acidic residues" evidence="1">
    <location>
        <begin position="1"/>
        <end position="19"/>
    </location>
</feature>
<feature type="domain" description="Retrotransposon Copia-like N-terminal" evidence="4">
    <location>
        <begin position="27"/>
        <end position="73"/>
    </location>
</feature>
<dbReference type="InterPro" id="IPR032675">
    <property type="entry name" value="LRR_dom_sf"/>
</dbReference>
<evidence type="ECO:0000256" key="1">
    <source>
        <dbReference type="SAM" id="MobiDB-lite"/>
    </source>
</evidence>
<dbReference type="GO" id="GO:0003676">
    <property type="term" value="F:nucleic acid binding"/>
    <property type="evidence" value="ECO:0007669"/>
    <property type="project" value="InterPro"/>
</dbReference>
<dbReference type="InterPro" id="IPR036397">
    <property type="entry name" value="RNaseH_sf"/>
</dbReference>
<dbReference type="SUPFAM" id="SSF53098">
    <property type="entry name" value="Ribonuclease H-like"/>
    <property type="match status" value="1"/>
</dbReference>
<evidence type="ECO:0000259" key="3">
    <source>
        <dbReference type="Pfam" id="PF13976"/>
    </source>
</evidence>
<evidence type="ECO:0000313" key="6">
    <source>
        <dbReference type="Proteomes" id="UP000288805"/>
    </source>
</evidence>
<organism evidence="5 6">
    <name type="scientific">Vitis vinifera</name>
    <name type="common">Grape</name>
    <dbReference type="NCBI Taxonomy" id="29760"/>
    <lineage>
        <taxon>Eukaryota</taxon>
        <taxon>Viridiplantae</taxon>
        <taxon>Streptophyta</taxon>
        <taxon>Embryophyta</taxon>
        <taxon>Tracheophyta</taxon>
        <taxon>Spermatophyta</taxon>
        <taxon>Magnoliopsida</taxon>
        <taxon>eudicotyledons</taxon>
        <taxon>Gunneridae</taxon>
        <taxon>Pentapetalae</taxon>
        <taxon>rosids</taxon>
        <taxon>Vitales</taxon>
        <taxon>Vitaceae</taxon>
        <taxon>Viteae</taxon>
        <taxon>Vitis</taxon>
    </lineage>
</organism>
<evidence type="ECO:0000259" key="2">
    <source>
        <dbReference type="Pfam" id="PF07727"/>
    </source>
</evidence>
<dbReference type="InterPro" id="IPR013103">
    <property type="entry name" value="RVT_2"/>
</dbReference>
<evidence type="ECO:0000259" key="4">
    <source>
        <dbReference type="Pfam" id="PF14244"/>
    </source>
</evidence>
<dbReference type="AlphaFoldDB" id="A0A438D2A3"/>
<feature type="domain" description="GAG-pre-integrase" evidence="3">
    <location>
        <begin position="266"/>
        <end position="329"/>
    </location>
</feature>
<dbReference type="Pfam" id="PF07727">
    <property type="entry name" value="RVT_2"/>
    <property type="match status" value="1"/>
</dbReference>
<dbReference type="InterPro" id="IPR025724">
    <property type="entry name" value="GAG-pre-integrase_dom"/>
</dbReference>
<reference evidence="5 6" key="1">
    <citation type="journal article" date="2018" name="PLoS Genet.">
        <title>Population sequencing reveals clonal diversity and ancestral inbreeding in the grapevine cultivar Chardonnay.</title>
        <authorList>
            <person name="Roach M.J."/>
            <person name="Johnson D.L."/>
            <person name="Bohlmann J."/>
            <person name="van Vuuren H.J."/>
            <person name="Jones S.J."/>
            <person name="Pretorius I.S."/>
            <person name="Schmidt S.A."/>
            <person name="Borneman A.R."/>
        </authorList>
    </citation>
    <scope>NUCLEOTIDE SEQUENCE [LARGE SCALE GENOMIC DNA]</scope>
    <source>
        <strain evidence="6">cv. Chardonnay</strain>
        <tissue evidence="5">Leaf</tissue>
    </source>
</reference>
<accession>A0A438D2A3</accession>
<evidence type="ECO:0000313" key="5">
    <source>
        <dbReference type="EMBL" id="RVW29599.1"/>
    </source>
</evidence>
<dbReference type="PANTHER" id="PTHR37610:SF101">
    <property type="entry name" value="(RAPE) HYPOTHETICAL PROTEIN"/>
    <property type="match status" value="1"/>
</dbReference>
<dbReference type="EMBL" id="QGNW01001836">
    <property type="protein sequence ID" value="RVW29599.1"/>
    <property type="molecule type" value="Genomic_DNA"/>
</dbReference>
<dbReference type="InterPro" id="IPR012337">
    <property type="entry name" value="RNaseH-like_sf"/>
</dbReference>
<proteinExistence type="predicted"/>
<gene>
    <name evidence="5" type="primary">RE2_1173</name>
    <name evidence="5" type="ORF">CK203_094316</name>
</gene>
<dbReference type="Pfam" id="PF13976">
    <property type="entry name" value="gag_pre-integrs"/>
    <property type="match status" value="1"/>
</dbReference>
<dbReference type="Gene3D" id="3.30.420.10">
    <property type="entry name" value="Ribonuclease H-like superfamily/Ribonuclease H"/>
    <property type="match status" value="1"/>
</dbReference>
<feature type="region of interest" description="Disordered" evidence="1">
    <location>
        <begin position="1"/>
        <end position="25"/>
    </location>
</feature>
<dbReference type="PANTHER" id="PTHR37610">
    <property type="entry name" value="CCHC-TYPE DOMAIN-CONTAINING PROTEIN"/>
    <property type="match status" value="1"/>
</dbReference>
<dbReference type="Pfam" id="PF14244">
    <property type="entry name" value="Retrotran_gag_3"/>
    <property type="match status" value="1"/>
</dbReference>
<protein>
    <submittedName>
        <fullName evidence="5">Retrovirus-related Pol polyprotein from transposon RE2</fullName>
    </submittedName>
</protein>
<dbReference type="InterPro" id="IPR029472">
    <property type="entry name" value="Copia-like_N"/>
</dbReference>
<dbReference type="SUPFAM" id="SSF56672">
    <property type="entry name" value="DNA/RNA polymerases"/>
    <property type="match status" value="1"/>
</dbReference>
<dbReference type="InterPro" id="IPR043502">
    <property type="entry name" value="DNA/RNA_pol_sf"/>
</dbReference>
<dbReference type="Gene3D" id="3.80.10.10">
    <property type="entry name" value="Ribonuclease Inhibitor"/>
    <property type="match status" value="1"/>
</dbReference>
<dbReference type="Proteomes" id="UP000288805">
    <property type="component" value="Unassembled WGS sequence"/>
</dbReference>
<feature type="domain" description="Reverse transcriptase Ty1/copia-type" evidence="2">
    <location>
        <begin position="508"/>
        <end position="601"/>
    </location>
</feature>
<sequence>MVGDGKKGDDGGSNSDKKMLTPYALTSNDNPGNIITQVQLNGENYDEWARVVRTTLRAKKKYGFVDGSIKQPDNDSPELENWWTINSMLVSWVFNTIEPTLRSTISYMENVKKLWEEIKQRFSIGNGPCVQQLKSNLVNCKQEGQCIVVYYGRLKSLWDELNNYDSIPHQIFVESKSSLCYDRTTRTSTDYDSDKGRKRQPHEFCRAGHAQPQVGVVVGVDVVFSRVQVEDEDVEGLLEPMQFKRHELMDRNSRILIGVGEQRERLYFLKGAASIRAYKTTSIAFYELWHRRMGHPSSRVVDLIYEVDSVGRNDGAKNKFCDICFRAQQTREVFFSSNNKDKECFDLIHCDLWGAYRVLASCGGIYFLTIVDDCSRVVWIYLLNRKDEVACVLKNLMNFCTSNNVVNSSLTENRVVDFSADDEDTYMQNDMDEQQTFVSDVEHEIDVEMGHNMEMATDGNTEVGDRGHRRVKTYAITTGCEPSTYVEAIKDECWREAMRKEIQALEDNETWTVENLPPKKKAIGNKWVYKIKYNSDESIERCKVRLVILGNKQVKDIDYNETFTPIAKLVTVRTFLVVATGWELHQMDVHNAFLHGELDEEAPRCWFAKLAAALTSYGFKQSYSGYSLFTYEAQHIQLNVLVYDLGKLKYFLGIEVARNSDGIFLCQRKYTLDIIFEAGLLGAKSVGTPLEQNHKLALAANFDLRDPGQYKRLVGRLIYLTITRPELSYYVHMLAQFMQQPKDEHWEVALRVVQYLKGNLGQGILLHSDCDLKLQAALHIAANPFFHERTKHIEVDCHFVHDEIQNGAIHTKSLKGQDLASVLPTSLAKLPYLKTMYEVFIRNYLSGNIPHEWASMQLEFLALTVNRLSRSIQAS</sequence>
<name>A0A438D2A3_VITVI</name>